<dbReference type="EMBL" id="SDIF01000012">
    <property type="protein sequence ID" value="RXS69120.1"/>
    <property type="molecule type" value="Genomic_DNA"/>
</dbReference>
<dbReference type="InterPro" id="IPR017853">
    <property type="entry name" value="GH"/>
</dbReference>
<evidence type="ECO:0000256" key="2">
    <source>
        <dbReference type="ARBA" id="ARBA00023295"/>
    </source>
</evidence>
<feature type="region of interest" description="Disordered" evidence="4">
    <location>
        <begin position="82"/>
        <end position="101"/>
    </location>
</feature>
<reference evidence="7 8" key="1">
    <citation type="submission" date="2019-01" db="EMBL/GenBank/DDBJ databases">
        <title>Draft genome sequences of the type strain Streptomyces sioyaensis DSM 40032 and its novel strain, TM32, a thermotolerant antibiotics-producing actinobacterium.</title>
        <authorList>
            <person name="Nakaew N."/>
            <person name="Lumyong S."/>
            <person name="Sloan W.T."/>
            <person name="Sungthong R."/>
        </authorList>
    </citation>
    <scope>NUCLEOTIDE SEQUENCE [LARGE SCALE GENOMIC DNA]</scope>
    <source>
        <strain evidence="7 8">DSM 40032</strain>
    </source>
</reference>
<evidence type="ECO:0000256" key="5">
    <source>
        <dbReference type="SAM" id="SignalP"/>
    </source>
</evidence>
<dbReference type="InterPro" id="IPR018087">
    <property type="entry name" value="Glyco_hydro_5_CS"/>
</dbReference>
<dbReference type="Gene3D" id="3.20.20.80">
    <property type="entry name" value="Glycosidases"/>
    <property type="match status" value="1"/>
</dbReference>
<sequence>MKSLVRAACMALAICLVLMGMAVPGAGAAPAVPAPAASGRAAAGTPAGAWTAPLSTRGRFIVDADGARFRLKAGNWDGAQGSWNGSGDINDASSHHSGQNSHGIPLGLDRVALPALLDDFRALGLNTIRLPFSNEMIHATAPVPDAAVAANPHLRGRTPLQIFDAVVADLTAGGFAVILNNHTNTTRWCCGLDGNERWNSHQTTRQWADDWVFMARRYHDNARVVGADLYNEVRRDVWDDPNWGLGDGHDWQAAAQEAADRIQTEANPRLLLIIEGINWTGLPVDGLPHGRPTLTPVRTLSHTLVVSGKLVYSAHFYGYTGPHHSGATGLGETSDPRYQDLSREQLRTVLHDQAFFVSEESGQHFTAPLWISEFGVGAEETGAAARTWFGNLTDYLADTDTDFAYWPLVGWSTDGQGRPGGDSWALLRYDDAGKRGGILDGHDWRATAWNRLMTTSHSTGPVPVTPAWHMLTLDHRDFVQSLSTRALGDWDSGARKAACPDGERLIGISHTRGRGLCTDAPTARDLRRPGGVPQVVRDERYVPADGDWAPGYSKLQCPEGHFLTGYSVRGERVSAALCMPARSALGSRGATVWFDRGDHRPPGSPGGDFAYGHSKGQCATDTYAAGIAYTNRLGHQGSPDALLCRPLS</sequence>
<keyword evidence="2 3" id="KW-0326">Glycosidase</keyword>
<feature type="signal peptide" evidence="5">
    <location>
        <begin position="1"/>
        <end position="28"/>
    </location>
</feature>
<dbReference type="PANTHER" id="PTHR31263:SF0">
    <property type="entry name" value="CELLULASE FAMILY PROTEIN (AFU_ORTHOLOGUE AFUA_5G14560)"/>
    <property type="match status" value="1"/>
</dbReference>
<evidence type="ECO:0000313" key="8">
    <source>
        <dbReference type="Proteomes" id="UP000289482"/>
    </source>
</evidence>
<dbReference type="GO" id="GO:0000272">
    <property type="term" value="P:polysaccharide catabolic process"/>
    <property type="evidence" value="ECO:0007669"/>
    <property type="project" value="InterPro"/>
</dbReference>
<dbReference type="Proteomes" id="UP000289482">
    <property type="component" value="Unassembled WGS sequence"/>
</dbReference>
<dbReference type="PROSITE" id="PS00659">
    <property type="entry name" value="GLYCOSYL_HYDROL_F5"/>
    <property type="match status" value="1"/>
</dbReference>
<keyword evidence="8" id="KW-1185">Reference proteome</keyword>
<evidence type="ECO:0000256" key="3">
    <source>
        <dbReference type="RuleBase" id="RU361153"/>
    </source>
</evidence>
<feature type="domain" description="Glycoside hydrolase family 5" evidence="6">
    <location>
        <begin position="113"/>
        <end position="407"/>
    </location>
</feature>
<organism evidence="7 8">
    <name type="scientific">Streptomyces sioyaensis</name>
    <dbReference type="NCBI Taxonomy" id="67364"/>
    <lineage>
        <taxon>Bacteria</taxon>
        <taxon>Bacillati</taxon>
        <taxon>Actinomycetota</taxon>
        <taxon>Actinomycetes</taxon>
        <taxon>Kitasatosporales</taxon>
        <taxon>Streptomycetaceae</taxon>
        <taxon>Streptomyces</taxon>
    </lineage>
</organism>
<keyword evidence="1 3" id="KW-0378">Hydrolase</keyword>
<evidence type="ECO:0000256" key="4">
    <source>
        <dbReference type="SAM" id="MobiDB-lite"/>
    </source>
</evidence>
<accession>A0A4Q1R745</accession>
<dbReference type="PANTHER" id="PTHR31263">
    <property type="entry name" value="CELLULASE FAMILY PROTEIN (AFU_ORTHOLOGUE AFUA_5G14560)"/>
    <property type="match status" value="1"/>
</dbReference>
<name>A0A4Q1R745_9ACTN</name>
<evidence type="ECO:0000259" key="6">
    <source>
        <dbReference type="Pfam" id="PF00150"/>
    </source>
</evidence>
<dbReference type="SUPFAM" id="SSF51445">
    <property type="entry name" value="(Trans)glycosidases"/>
    <property type="match status" value="1"/>
</dbReference>
<evidence type="ECO:0000313" key="7">
    <source>
        <dbReference type="EMBL" id="RXS69120.1"/>
    </source>
</evidence>
<keyword evidence="5" id="KW-0732">Signal</keyword>
<evidence type="ECO:0000256" key="1">
    <source>
        <dbReference type="ARBA" id="ARBA00022801"/>
    </source>
</evidence>
<gene>
    <name evidence="7" type="ORF">EST54_06570</name>
</gene>
<dbReference type="GO" id="GO:0004553">
    <property type="term" value="F:hydrolase activity, hydrolyzing O-glycosyl compounds"/>
    <property type="evidence" value="ECO:0007669"/>
    <property type="project" value="InterPro"/>
</dbReference>
<comment type="similarity">
    <text evidence="3">Belongs to the glycosyl hydrolase 5 (cellulase A) family.</text>
</comment>
<proteinExistence type="inferred from homology"/>
<feature type="chain" id="PRO_5020472530" evidence="5">
    <location>
        <begin position="29"/>
        <end position="648"/>
    </location>
</feature>
<comment type="caution">
    <text evidence="7">The sequence shown here is derived from an EMBL/GenBank/DDBJ whole genome shotgun (WGS) entry which is preliminary data.</text>
</comment>
<protein>
    <submittedName>
        <fullName evidence="7">Glycoside hydrolase</fullName>
    </submittedName>
</protein>
<dbReference type="AlphaFoldDB" id="A0A4Q1R745"/>
<dbReference type="InterPro" id="IPR001547">
    <property type="entry name" value="Glyco_hydro_5"/>
</dbReference>
<dbReference type="Pfam" id="PF00150">
    <property type="entry name" value="Cellulase"/>
    <property type="match status" value="1"/>
</dbReference>